<comment type="caution">
    <text evidence="2">The sequence shown here is derived from an EMBL/GenBank/DDBJ whole genome shotgun (WGS) entry which is preliminary data.</text>
</comment>
<organism evidence="2 3">
    <name type="scientific">Kingdonia uniflora</name>
    <dbReference type="NCBI Taxonomy" id="39325"/>
    <lineage>
        <taxon>Eukaryota</taxon>
        <taxon>Viridiplantae</taxon>
        <taxon>Streptophyta</taxon>
        <taxon>Embryophyta</taxon>
        <taxon>Tracheophyta</taxon>
        <taxon>Spermatophyta</taxon>
        <taxon>Magnoliopsida</taxon>
        <taxon>Ranunculales</taxon>
        <taxon>Circaeasteraceae</taxon>
        <taxon>Kingdonia</taxon>
    </lineage>
</organism>
<dbReference type="OrthoDB" id="2011374at2759"/>
<proteinExistence type="predicted"/>
<dbReference type="Proteomes" id="UP000541444">
    <property type="component" value="Unassembled WGS sequence"/>
</dbReference>
<dbReference type="AlphaFoldDB" id="A0A7J7MBG6"/>
<sequence length="112" mass="12520">MLRAPPRRFQDVEYNANEMSTPMVSLEPIGDMVNLPGGDIMDQRNSAKKMTPVQIHIARKAKRVIRAGATIGLRRSTQPKIVPEIVQEEQNLSPGEEATSEASNQPTHNFKR</sequence>
<evidence type="ECO:0000313" key="2">
    <source>
        <dbReference type="EMBL" id="KAF6152134.1"/>
    </source>
</evidence>
<feature type="compositionally biased region" description="Polar residues" evidence="1">
    <location>
        <begin position="100"/>
        <end position="112"/>
    </location>
</feature>
<feature type="region of interest" description="Disordered" evidence="1">
    <location>
        <begin position="82"/>
        <end position="112"/>
    </location>
</feature>
<dbReference type="EMBL" id="JACGCM010001655">
    <property type="protein sequence ID" value="KAF6152134.1"/>
    <property type="molecule type" value="Genomic_DNA"/>
</dbReference>
<evidence type="ECO:0000313" key="3">
    <source>
        <dbReference type="Proteomes" id="UP000541444"/>
    </source>
</evidence>
<accession>A0A7J7MBG6</accession>
<name>A0A7J7MBG6_9MAGN</name>
<gene>
    <name evidence="2" type="ORF">GIB67_031456</name>
</gene>
<protein>
    <submittedName>
        <fullName evidence="2">Uncharacterized protein</fullName>
    </submittedName>
</protein>
<evidence type="ECO:0000256" key="1">
    <source>
        <dbReference type="SAM" id="MobiDB-lite"/>
    </source>
</evidence>
<reference evidence="2 3" key="1">
    <citation type="journal article" date="2020" name="IScience">
        <title>Genome Sequencing of the Endangered Kingdonia uniflora (Circaeasteraceae, Ranunculales) Reveals Potential Mechanisms of Evolutionary Specialization.</title>
        <authorList>
            <person name="Sun Y."/>
            <person name="Deng T."/>
            <person name="Zhang A."/>
            <person name="Moore M.J."/>
            <person name="Landis J.B."/>
            <person name="Lin N."/>
            <person name="Zhang H."/>
            <person name="Zhang X."/>
            <person name="Huang J."/>
            <person name="Zhang X."/>
            <person name="Sun H."/>
            <person name="Wang H."/>
        </authorList>
    </citation>
    <scope>NUCLEOTIDE SEQUENCE [LARGE SCALE GENOMIC DNA]</scope>
    <source>
        <strain evidence="2">TB1705</strain>
        <tissue evidence="2">Leaf</tissue>
    </source>
</reference>
<keyword evidence="3" id="KW-1185">Reference proteome</keyword>